<dbReference type="PROSITE" id="PS51257">
    <property type="entry name" value="PROKAR_LIPOPROTEIN"/>
    <property type="match status" value="1"/>
</dbReference>
<dbReference type="PANTHER" id="PTHR30572">
    <property type="entry name" value="MEMBRANE COMPONENT OF TRANSPORTER-RELATED"/>
    <property type="match status" value="1"/>
</dbReference>
<feature type="transmembrane region" description="Helical" evidence="6">
    <location>
        <begin position="374"/>
        <end position="394"/>
    </location>
</feature>
<dbReference type="PANTHER" id="PTHR30572:SF18">
    <property type="entry name" value="ABC-TYPE MACROLIDE FAMILY EXPORT SYSTEM PERMEASE COMPONENT 2"/>
    <property type="match status" value="1"/>
</dbReference>
<dbReference type="Proteomes" id="UP000486602">
    <property type="component" value="Unassembled WGS sequence"/>
</dbReference>
<evidence type="ECO:0000256" key="6">
    <source>
        <dbReference type="SAM" id="Phobius"/>
    </source>
</evidence>
<dbReference type="InterPro" id="IPR003838">
    <property type="entry name" value="ABC3_permease_C"/>
</dbReference>
<feature type="domain" description="ABC3 transporter permease C-terminal" evidence="7">
    <location>
        <begin position="283"/>
        <end position="397"/>
    </location>
</feature>
<evidence type="ECO:0000256" key="1">
    <source>
        <dbReference type="ARBA" id="ARBA00004651"/>
    </source>
</evidence>
<feature type="transmembrane region" description="Helical" evidence="6">
    <location>
        <begin position="277"/>
        <end position="297"/>
    </location>
</feature>
<keyword evidence="5 6" id="KW-0472">Membrane</keyword>
<proteinExistence type="predicted"/>
<dbReference type="GO" id="GO:0022857">
    <property type="term" value="F:transmembrane transporter activity"/>
    <property type="evidence" value="ECO:0007669"/>
    <property type="project" value="TreeGrafter"/>
</dbReference>
<feature type="transmembrane region" description="Helical" evidence="6">
    <location>
        <begin position="661"/>
        <end position="685"/>
    </location>
</feature>
<evidence type="ECO:0000313" key="10">
    <source>
        <dbReference type="Proteomes" id="UP000486602"/>
    </source>
</evidence>
<feature type="transmembrane region" description="Helical" evidence="6">
    <location>
        <begin position="415"/>
        <end position="439"/>
    </location>
</feature>
<keyword evidence="2" id="KW-1003">Cell membrane</keyword>
<organism evidence="9 10">
    <name type="scientific">Cryomorpha ignava</name>
    <dbReference type="NCBI Taxonomy" id="101383"/>
    <lineage>
        <taxon>Bacteria</taxon>
        <taxon>Pseudomonadati</taxon>
        <taxon>Bacteroidota</taxon>
        <taxon>Flavobacteriia</taxon>
        <taxon>Flavobacteriales</taxon>
        <taxon>Cryomorphaceae</taxon>
        <taxon>Cryomorpha</taxon>
    </lineage>
</organism>
<keyword evidence="4 6" id="KW-1133">Transmembrane helix</keyword>
<keyword evidence="3 6" id="KW-0812">Transmembrane</keyword>
<feature type="transmembrane region" description="Helical" evidence="6">
    <location>
        <begin position="21"/>
        <end position="41"/>
    </location>
</feature>
<dbReference type="RefSeq" id="WP_163285678.1">
    <property type="nucleotide sequence ID" value="NZ_JAAGVY010000023.1"/>
</dbReference>
<dbReference type="InterPro" id="IPR025857">
    <property type="entry name" value="MacB_PCD"/>
</dbReference>
<dbReference type="EMBL" id="JAAGVY010000023">
    <property type="protein sequence ID" value="NEN24284.1"/>
    <property type="molecule type" value="Genomic_DNA"/>
</dbReference>
<dbReference type="Pfam" id="PF02687">
    <property type="entry name" value="FtsX"/>
    <property type="match status" value="2"/>
</dbReference>
<feature type="domain" description="MacB-like periplasmic core" evidence="8">
    <location>
        <begin position="20"/>
        <end position="234"/>
    </location>
</feature>
<sequence length="784" mass="87752">MLKNYFKIAFRNLWKQKGYSALNIFGLAIGIACASLIFLWVQDEVSFDDYFANKADLYKIKTFLADKNSINTYDATSGLLAANLSADIPGVENSARSSVISQKLFSINEKNLNAKGNYVDPAFLDMFELKFLKGSPSTAFNQLYSVILTQNLANRIFGSTDNVIGKSVKINTEKEYVVSGIIEDLPDNMSFEFEWLLPFKVYEQENNWLEYWASIGVNTYAELEPKTDITAINKTLYNYISTKHKGSIMKMSLYPMSRWRLYDTFENGKEITGRIKYVKLFSLIAWIILIIACINFMNLSTARSQKRAGEVGIRKVLGAGKNRLIFQFMSESIITALIATLLAVLLIYISLPFFNILVEKELLVNFFDPLHLSSLLSITLLCGVISGIFPAYYLSSFKPVKVLKGLKIKEGSARWVRKGLVVAQFSVSVILIISTILIYQQIQHIKDRNLGFDKEHLVYASVNGNIQKNFDPIKNELLQSGFVDNVSMSTNTPLDKGSSAANFSWQGKNPENQVMITYEGVTPDYLKTMGISVKTGRDFYANTDADSTNIIVNQAFADVVGNKNIVGSTIQWENEPLTVVGVVNDFVYNNLYEKSSPLVLYASASGNYLNIRFKRNTDLANALPALKNIMAQNNPSYPFEYKFADEQFEKSFKTETLIGELAGIFAALAILISCLGLFGLAAYTAEQRTKEIGVRKILGASVQGLTASLSLDFLKLVGLSCIISFPFAWWIMDDWLQNYAYRINIDWWVFAIAGLAAVLIALLSVSYQAIKAAIANPVKSLRTE</sequence>
<evidence type="ECO:0000256" key="3">
    <source>
        <dbReference type="ARBA" id="ARBA00022692"/>
    </source>
</evidence>
<evidence type="ECO:0000256" key="5">
    <source>
        <dbReference type="ARBA" id="ARBA00023136"/>
    </source>
</evidence>
<evidence type="ECO:0000256" key="2">
    <source>
        <dbReference type="ARBA" id="ARBA00022475"/>
    </source>
</evidence>
<keyword evidence="10" id="KW-1185">Reference proteome</keyword>
<feature type="transmembrane region" description="Helical" evidence="6">
    <location>
        <begin position="333"/>
        <end position="354"/>
    </location>
</feature>
<evidence type="ECO:0000313" key="9">
    <source>
        <dbReference type="EMBL" id="NEN24284.1"/>
    </source>
</evidence>
<protein>
    <submittedName>
        <fullName evidence="9">FtsX-like permease family protein</fullName>
    </submittedName>
</protein>
<feature type="transmembrane region" description="Helical" evidence="6">
    <location>
        <begin position="713"/>
        <end position="732"/>
    </location>
</feature>
<feature type="domain" description="MacB-like periplasmic core" evidence="8">
    <location>
        <begin position="455"/>
        <end position="589"/>
    </location>
</feature>
<name>A0A7K3WS29_9FLAO</name>
<accession>A0A7K3WS29</accession>
<comment type="subcellular location">
    <subcellularLocation>
        <location evidence="1">Cell membrane</location>
        <topology evidence="1">Multi-pass membrane protein</topology>
    </subcellularLocation>
</comment>
<evidence type="ECO:0000259" key="7">
    <source>
        <dbReference type="Pfam" id="PF02687"/>
    </source>
</evidence>
<feature type="domain" description="ABC3 transporter permease C-terminal" evidence="7">
    <location>
        <begin position="664"/>
        <end position="777"/>
    </location>
</feature>
<dbReference type="GO" id="GO:0005886">
    <property type="term" value="C:plasma membrane"/>
    <property type="evidence" value="ECO:0007669"/>
    <property type="project" value="UniProtKB-SubCell"/>
</dbReference>
<evidence type="ECO:0000256" key="4">
    <source>
        <dbReference type="ARBA" id="ARBA00022989"/>
    </source>
</evidence>
<feature type="transmembrane region" description="Helical" evidence="6">
    <location>
        <begin position="747"/>
        <end position="770"/>
    </location>
</feature>
<dbReference type="InterPro" id="IPR050250">
    <property type="entry name" value="Macrolide_Exporter_MacB"/>
</dbReference>
<dbReference type="Pfam" id="PF12704">
    <property type="entry name" value="MacB_PCD"/>
    <property type="match status" value="2"/>
</dbReference>
<gene>
    <name evidence="9" type="ORF">G3O08_12295</name>
</gene>
<reference evidence="9 10" key="1">
    <citation type="submission" date="2020-02" db="EMBL/GenBank/DDBJ databases">
        <title>Out from the shadows clarifying the taxonomy of the family Cryomorphaceae and related taxa by utilizing the GTDB taxonomic framework.</title>
        <authorList>
            <person name="Bowman J.P."/>
        </authorList>
    </citation>
    <scope>NUCLEOTIDE SEQUENCE [LARGE SCALE GENOMIC DNA]</scope>
    <source>
        <strain evidence="9 10">QSSC 1-22</strain>
    </source>
</reference>
<dbReference type="AlphaFoldDB" id="A0A7K3WS29"/>
<evidence type="ECO:0000259" key="8">
    <source>
        <dbReference type="Pfam" id="PF12704"/>
    </source>
</evidence>
<comment type="caution">
    <text evidence="9">The sequence shown here is derived from an EMBL/GenBank/DDBJ whole genome shotgun (WGS) entry which is preliminary data.</text>
</comment>